<protein>
    <recommendedName>
        <fullName evidence="8">Aminotransferase class I/classII domain-containing protein</fullName>
    </recommendedName>
</protein>
<evidence type="ECO:0000256" key="1">
    <source>
        <dbReference type="ARBA" id="ARBA00001933"/>
    </source>
</evidence>
<evidence type="ECO:0000256" key="2">
    <source>
        <dbReference type="ARBA" id="ARBA00011738"/>
    </source>
</evidence>
<gene>
    <name evidence="6" type="ORF">B0A54_06948</name>
</gene>
<keyword evidence="3" id="KW-0032">Aminotransferase</keyword>
<dbReference type="OrthoDB" id="1732682at2759"/>
<dbReference type="PANTHER" id="PTHR11751">
    <property type="entry name" value="ALANINE AMINOTRANSFERASE"/>
    <property type="match status" value="1"/>
</dbReference>
<dbReference type="InterPro" id="IPR015424">
    <property type="entry name" value="PyrdxlP-dep_Trfase"/>
</dbReference>
<comment type="cofactor">
    <cofactor evidence="1">
        <name>pyridoxal 5'-phosphate</name>
        <dbReference type="ChEBI" id="CHEBI:597326"/>
    </cofactor>
</comment>
<evidence type="ECO:0000313" key="6">
    <source>
        <dbReference type="EMBL" id="TKA42498.1"/>
    </source>
</evidence>
<dbReference type="Gene3D" id="3.90.1150.10">
    <property type="entry name" value="Aspartate Aminotransferase, domain 1"/>
    <property type="match status" value="1"/>
</dbReference>
<dbReference type="STRING" id="329885.A0A4U0V1M9"/>
<evidence type="ECO:0000256" key="5">
    <source>
        <dbReference type="ARBA" id="ARBA00022898"/>
    </source>
</evidence>
<comment type="caution">
    <text evidence="6">The sequence shown here is derived from an EMBL/GenBank/DDBJ whole genome shotgun (WGS) entry which is preliminary data.</text>
</comment>
<name>A0A4U0V1M9_9PEZI</name>
<organism evidence="6 7">
    <name type="scientific">Friedmanniomyces endolithicus</name>
    <dbReference type="NCBI Taxonomy" id="329885"/>
    <lineage>
        <taxon>Eukaryota</taxon>
        <taxon>Fungi</taxon>
        <taxon>Dikarya</taxon>
        <taxon>Ascomycota</taxon>
        <taxon>Pezizomycotina</taxon>
        <taxon>Dothideomycetes</taxon>
        <taxon>Dothideomycetidae</taxon>
        <taxon>Mycosphaerellales</taxon>
        <taxon>Teratosphaeriaceae</taxon>
        <taxon>Friedmanniomyces</taxon>
    </lineage>
</organism>
<dbReference type="GO" id="GO:0008483">
    <property type="term" value="F:transaminase activity"/>
    <property type="evidence" value="ECO:0007669"/>
    <property type="project" value="UniProtKB-KW"/>
</dbReference>
<dbReference type="InterPro" id="IPR015422">
    <property type="entry name" value="PyrdxlP-dep_Trfase_small"/>
</dbReference>
<dbReference type="SUPFAM" id="SSF53383">
    <property type="entry name" value="PLP-dependent transferases"/>
    <property type="match status" value="1"/>
</dbReference>
<dbReference type="PANTHER" id="PTHR11751:SF29">
    <property type="entry name" value="ALANINE TRANSAMINASE"/>
    <property type="match status" value="1"/>
</dbReference>
<proteinExistence type="predicted"/>
<dbReference type="AlphaFoldDB" id="A0A4U0V1M9"/>
<sequence length="190" mass="21349">MELVSLHSISKGMVGECGHRGGFYEMVGFDPEVVAQIYKFVSIMLCPPVLGQCIVEMMVNPPREGEPSYPLYRKEYDYIFHSLRDRAQALYKAFQEMEGVSCQSPAGSMYLFPTITLSPKALDAAKKAGKAPDDYYCMRLLDATGICIVPGSGFGQKEGTLHFRTTFLAPGTEWVGRITKFHKDFMDEYR</sequence>
<evidence type="ECO:0008006" key="8">
    <source>
        <dbReference type="Google" id="ProtNLM"/>
    </source>
</evidence>
<dbReference type="EMBL" id="NAJP01000023">
    <property type="protein sequence ID" value="TKA42498.1"/>
    <property type="molecule type" value="Genomic_DNA"/>
</dbReference>
<dbReference type="FunFam" id="3.90.1150.10:FF:000010">
    <property type="entry name" value="Alanine aminotransferase 2"/>
    <property type="match status" value="1"/>
</dbReference>
<dbReference type="Proteomes" id="UP000310066">
    <property type="component" value="Unassembled WGS sequence"/>
</dbReference>
<evidence type="ECO:0000256" key="4">
    <source>
        <dbReference type="ARBA" id="ARBA00022679"/>
    </source>
</evidence>
<dbReference type="InterPro" id="IPR045088">
    <property type="entry name" value="ALAT1/2-like"/>
</dbReference>
<evidence type="ECO:0000313" key="7">
    <source>
        <dbReference type="Proteomes" id="UP000310066"/>
    </source>
</evidence>
<comment type="subunit">
    <text evidence="2">Homodimer.</text>
</comment>
<keyword evidence="5" id="KW-0663">Pyridoxal phosphate</keyword>
<evidence type="ECO:0000256" key="3">
    <source>
        <dbReference type="ARBA" id="ARBA00022576"/>
    </source>
</evidence>
<accession>A0A4U0V1M9</accession>
<keyword evidence="4" id="KW-0808">Transferase</keyword>
<reference evidence="6 7" key="1">
    <citation type="submission" date="2017-03" db="EMBL/GenBank/DDBJ databases">
        <title>Genomes of endolithic fungi from Antarctica.</title>
        <authorList>
            <person name="Coleine C."/>
            <person name="Masonjones S."/>
            <person name="Stajich J.E."/>
        </authorList>
    </citation>
    <scope>NUCLEOTIDE SEQUENCE [LARGE SCALE GENOMIC DNA]</scope>
    <source>
        <strain evidence="6 7">CCFEE 5311</strain>
    </source>
</reference>